<dbReference type="KEGG" id="ccot:CCAX7_56250"/>
<dbReference type="SUPFAM" id="SSF54593">
    <property type="entry name" value="Glyoxalase/Bleomycin resistance protein/Dihydroxybiphenyl dioxygenase"/>
    <property type="match status" value="1"/>
</dbReference>
<evidence type="ECO:0000313" key="1">
    <source>
        <dbReference type="EMBL" id="BDI33574.1"/>
    </source>
</evidence>
<dbReference type="PANTHER" id="PTHR36113:SF3">
    <property type="entry name" value="SLL5075 PROTEIN"/>
    <property type="match status" value="1"/>
</dbReference>
<dbReference type="RefSeq" id="WP_165864413.1">
    <property type="nucleotide sequence ID" value="NZ_AP025739.1"/>
</dbReference>
<dbReference type="PANTHER" id="PTHR36113">
    <property type="entry name" value="LYASE, PUTATIVE-RELATED-RELATED"/>
    <property type="match status" value="1"/>
</dbReference>
<dbReference type="Pfam" id="PF00903">
    <property type="entry name" value="Glyoxalase"/>
    <property type="match status" value="1"/>
</dbReference>
<sequence length="123" mass="13684">MKVNHLDLQVSDIHAARTFFETHFGLRCTYTRGDEIALLDDEIGFSLGVSNLGNHPAPVYPPDFHLGFVLEKSEELQAMYTRFQADGVPIKRELQQGGPNLYFVCEGPSGIPVEVRAPLRTAP</sequence>
<reference evidence="1 2" key="1">
    <citation type="journal article" date="2019" name="Int. J. Syst. Evol. Microbiol.">
        <title>Capsulimonas corticalis gen. nov., sp. nov., an aerobic capsulated bacterium, of a novel bacterial order, Capsulimonadales ord. nov., of the class Armatimonadia of the phylum Armatimonadetes.</title>
        <authorList>
            <person name="Li J."/>
            <person name="Kudo C."/>
            <person name="Tonouchi A."/>
        </authorList>
    </citation>
    <scope>NUCLEOTIDE SEQUENCE [LARGE SCALE GENOMIC DNA]</scope>
    <source>
        <strain evidence="1 2">AX-7</strain>
    </source>
</reference>
<dbReference type="CDD" id="cd06587">
    <property type="entry name" value="VOC"/>
    <property type="match status" value="1"/>
</dbReference>
<accession>A0A402D0R5</accession>
<proteinExistence type="predicted"/>
<gene>
    <name evidence="1" type="ORF">CCAX7_56250</name>
</gene>
<name>A0A402D0R5_9BACT</name>
<dbReference type="AlphaFoldDB" id="A0A402D0R5"/>
<dbReference type="InterPro" id="IPR051332">
    <property type="entry name" value="Fosfomycin_Res_Enzymes"/>
</dbReference>
<dbReference type="InterPro" id="IPR029068">
    <property type="entry name" value="Glyas_Bleomycin-R_OHBP_Dase"/>
</dbReference>
<dbReference type="EMBL" id="AP025739">
    <property type="protein sequence ID" value="BDI33574.1"/>
    <property type="molecule type" value="Genomic_DNA"/>
</dbReference>
<evidence type="ECO:0000313" key="2">
    <source>
        <dbReference type="Proteomes" id="UP000287394"/>
    </source>
</evidence>
<dbReference type="PROSITE" id="PS51819">
    <property type="entry name" value="VOC"/>
    <property type="match status" value="1"/>
</dbReference>
<dbReference type="InterPro" id="IPR004360">
    <property type="entry name" value="Glyas_Fos-R_dOase_dom"/>
</dbReference>
<keyword evidence="2" id="KW-1185">Reference proteome</keyword>
<dbReference type="Proteomes" id="UP000287394">
    <property type="component" value="Chromosome"/>
</dbReference>
<dbReference type="Gene3D" id="3.10.180.10">
    <property type="entry name" value="2,3-Dihydroxybiphenyl 1,2-Dioxygenase, domain 1"/>
    <property type="match status" value="1"/>
</dbReference>
<protein>
    <submittedName>
        <fullName evidence="1">Uncharacterized protein</fullName>
    </submittedName>
</protein>
<dbReference type="InterPro" id="IPR037523">
    <property type="entry name" value="VOC_core"/>
</dbReference>
<organism evidence="1 2">
    <name type="scientific">Capsulimonas corticalis</name>
    <dbReference type="NCBI Taxonomy" id="2219043"/>
    <lineage>
        <taxon>Bacteria</taxon>
        <taxon>Bacillati</taxon>
        <taxon>Armatimonadota</taxon>
        <taxon>Armatimonadia</taxon>
        <taxon>Capsulimonadales</taxon>
        <taxon>Capsulimonadaceae</taxon>
        <taxon>Capsulimonas</taxon>
    </lineage>
</organism>